<dbReference type="Pfam" id="PF24883">
    <property type="entry name" value="NPHP3_N"/>
    <property type="match status" value="1"/>
</dbReference>
<dbReference type="PROSITE" id="PS50157">
    <property type="entry name" value="ZINC_FINGER_C2H2_2"/>
    <property type="match status" value="1"/>
</dbReference>
<dbReference type="Gene3D" id="3.40.50.300">
    <property type="entry name" value="P-loop containing nucleotide triphosphate hydrolases"/>
    <property type="match status" value="1"/>
</dbReference>
<keyword evidence="3" id="KW-0479">Metal-binding</keyword>
<evidence type="ECO:0000259" key="4">
    <source>
        <dbReference type="PROSITE" id="PS50157"/>
    </source>
</evidence>
<dbReference type="SMART" id="SM00355">
    <property type="entry name" value="ZnF_C2H2"/>
    <property type="match status" value="3"/>
</dbReference>
<accession>A0AAD6I4V9</accession>
<evidence type="ECO:0000313" key="5">
    <source>
        <dbReference type="EMBL" id="KAJ6030676.1"/>
    </source>
</evidence>
<dbReference type="InterPro" id="IPR036770">
    <property type="entry name" value="Ankyrin_rpt-contain_sf"/>
</dbReference>
<evidence type="ECO:0000256" key="1">
    <source>
        <dbReference type="ARBA" id="ARBA00022737"/>
    </source>
</evidence>
<evidence type="ECO:0000256" key="2">
    <source>
        <dbReference type="PROSITE-ProRule" id="PRU00023"/>
    </source>
</evidence>
<dbReference type="Gene3D" id="3.30.160.60">
    <property type="entry name" value="Classic Zinc Finger"/>
    <property type="match status" value="1"/>
</dbReference>
<keyword evidence="3" id="KW-0862">Zinc</keyword>
<keyword evidence="2" id="KW-0040">ANK repeat</keyword>
<dbReference type="PROSITE" id="PS50088">
    <property type="entry name" value="ANK_REPEAT"/>
    <property type="match status" value="1"/>
</dbReference>
<dbReference type="AlphaFoldDB" id="A0AAD6I4V9"/>
<dbReference type="InterPro" id="IPR058925">
    <property type="entry name" value="zf-C2H2_AcuF"/>
</dbReference>
<dbReference type="PROSITE" id="PS00028">
    <property type="entry name" value="ZINC_FINGER_C2H2_1"/>
    <property type="match status" value="2"/>
</dbReference>
<dbReference type="Pfam" id="PF26082">
    <property type="entry name" value="zf-C2H2_AcuF"/>
    <property type="match status" value="1"/>
</dbReference>
<organism evidence="5 6">
    <name type="scientific">Penicillium canescens</name>
    <dbReference type="NCBI Taxonomy" id="5083"/>
    <lineage>
        <taxon>Eukaryota</taxon>
        <taxon>Fungi</taxon>
        <taxon>Dikarya</taxon>
        <taxon>Ascomycota</taxon>
        <taxon>Pezizomycotina</taxon>
        <taxon>Eurotiomycetes</taxon>
        <taxon>Eurotiomycetidae</taxon>
        <taxon>Eurotiales</taxon>
        <taxon>Aspergillaceae</taxon>
        <taxon>Penicillium</taxon>
    </lineage>
</organism>
<keyword evidence="6" id="KW-1185">Reference proteome</keyword>
<dbReference type="SUPFAM" id="SSF48403">
    <property type="entry name" value="Ankyrin repeat"/>
    <property type="match status" value="1"/>
</dbReference>
<dbReference type="EMBL" id="JAQJZL010000014">
    <property type="protein sequence ID" value="KAJ6030676.1"/>
    <property type="molecule type" value="Genomic_DNA"/>
</dbReference>
<dbReference type="SUPFAM" id="SSF52540">
    <property type="entry name" value="P-loop containing nucleoside triphosphate hydrolases"/>
    <property type="match status" value="1"/>
</dbReference>
<feature type="domain" description="C2H2-type" evidence="4">
    <location>
        <begin position="955"/>
        <end position="985"/>
    </location>
</feature>
<keyword evidence="1" id="KW-0677">Repeat</keyword>
<name>A0AAD6I4V9_PENCN</name>
<dbReference type="Gene3D" id="1.25.40.20">
    <property type="entry name" value="Ankyrin repeat-containing domain"/>
    <property type="match status" value="1"/>
</dbReference>
<proteinExistence type="predicted"/>
<dbReference type="GO" id="GO:0008270">
    <property type="term" value="F:zinc ion binding"/>
    <property type="evidence" value="ECO:0007669"/>
    <property type="project" value="UniProtKB-KW"/>
</dbReference>
<reference evidence="5" key="1">
    <citation type="journal article" date="2023" name="IMA Fungus">
        <title>Comparative genomic study of the Penicillium genus elucidates a diverse pangenome and 15 lateral gene transfer events.</title>
        <authorList>
            <person name="Petersen C."/>
            <person name="Sorensen T."/>
            <person name="Nielsen M.R."/>
            <person name="Sondergaard T.E."/>
            <person name="Sorensen J.L."/>
            <person name="Fitzpatrick D.A."/>
            <person name="Frisvad J.C."/>
            <person name="Nielsen K.L."/>
        </authorList>
    </citation>
    <scope>NUCLEOTIDE SEQUENCE</scope>
    <source>
        <strain evidence="5">IBT 15450</strain>
    </source>
</reference>
<dbReference type="SMART" id="SM00248">
    <property type="entry name" value="ANK"/>
    <property type="match status" value="2"/>
</dbReference>
<dbReference type="InterPro" id="IPR056884">
    <property type="entry name" value="NPHP3-like_N"/>
</dbReference>
<feature type="repeat" description="ANK" evidence="2">
    <location>
        <begin position="709"/>
        <end position="741"/>
    </location>
</feature>
<dbReference type="Pfam" id="PF22939">
    <property type="entry name" value="WHD_GPIID"/>
    <property type="match status" value="1"/>
</dbReference>
<dbReference type="PROSITE" id="PS50297">
    <property type="entry name" value="ANK_REP_REGION"/>
    <property type="match status" value="1"/>
</dbReference>
<keyword evidence="3" id="KW-0863">Zinc-finger</keyword>
<dbReference type="PANTHER" id="PTHR10039:SF16">
    <property type="entry name" value="GPI INOSITOL-DEACYLASE"/>
    <property type="match status" value="1"/>
</dbReference>
<dbReference type="InterPro" id="IPR054471">
    <property type="entry name" value="GPIID_WHD"/>
</dbReference>
<sequence length="1065" mass="120265">MPDPISITSLIIEVGGVIASLMKYAKAVRDSRPDARRLSEELFALKGILEHISAQAEPLSKSEEGLCDPEFLTNALARTDETLQSLLFDLEEPVDKYKRLKQKLEWPLTREKFNAHLIRLERVKSCLILVFTSDSNALNRDLHRKLTDLATSLEENLKIRNDERISTAHRDLCRWLAPSCPTGAHLRASRARLDQTGKWFIDTIFKEWLWGHDTYRQILFLLGKSGSGKTTLFSHVVDKLTSMSTHAQGVAFGYFYCSFGDVASQDPKNILGSLLAQLSESNPSILESIWPFYEAKMNPIAGRYPVDIADIEDAIIEHMSGDQPVVLLVDALNESCQSENIKRSLIRMLSKLPNLRVLLTGTTDMFSCEHARIININVTGITDDIDTFIRFTLQEDGMLKKLNSKLKDQIWETISQGADGSSVLQSYGVVAANLFAYRFRWVQLSLENLGSLRTVGKIREALQTLPRTLRETYAGILQRIPESDWELSRAAFLWLSFSNRSLTLDELNEAVVLEETSTVLDEDMKLVSPGILLEICQGLITQDEVGNVSLAHASVKDFLTSEWIRSSSVQYFSLDPATAGKTLMRQCLTYLCLDNFRSGYVHSIDSILEREGKHSLLEYAAHFWASHSKSRDFDGRDYQIVDRLLSSRNLLRCGNFGVWVQTIAPDIDVRIIETTHPLYYAASFGLVSVVKAIIESTPGIDLDAPGGRFGSTPLYVACWRGNHEAVEILLQAGANPYRPDSSTGLTVFFLPQTPKFARTKEILSKAPMKDISRDGPKRHKVESDNKKVPLDTDIGQRTFGSSPALLPSTIPTLEEFLAQVMELNPRLEPALAQRLAQEQCRRYERLTRMRQKHSQDIINHSCRSGINVIPGGGSPSSFPPGVPLPPVPSLPAQFECPICFEVKKFQKPSDWSKHAYEDVQPFTCTFPSCPDPKTFKRKADWVRHEMELHRRPEYWACSFPKCGLTFTRKDNFLGHLVREHRLTKPMVKGRKPSFPEEQLAPPESNDKTLWEIVEQCHREEPSHEERCQFCGDSLGSWKKLMVHLGKHMEELAMPVLEMVNQSVGS</sequence>
<dbReference type="InterPro" id="IPR013087">
    <property type="entry name" value="Znf_C2H2_type"/>
</dbReference>
<evidence type="ECO:0000256" key="3">
    <source>
        <dbReference type="PROSITE-ProRule" id="PRU00042"/>
    </source>
</evidence>
<dbReference type="InterPro" id="IPR027417">
    <property type="entry name" value="P-loop_NTPase"/>
</dbReference>
<dbReference type="PANTHER" id="PTHR10039">
    <property type="entry name" value="AMELOGENIN"/>
    <property type="match status" value="1"/>
</dbReference>
<reference evidence="5" key="2">
    <citation type="submission" date="2023-01" db="EMBL/GenBank/DDBJ databases">
        <authorList>
            <person name="Petersen C."/>
        </authorList>
    </citation>
    <scope>NUCLEOTIDE SEQUENCE</scope>
    <source>
        <strain evidence="5">IBT 15450</strain>
    </source>
</reference>
<evidence type="ECO:0000313" key="6">
    <source>
        <dbReference type="Proteomes" id="UP001219568"/>
    </source>
</evidence>
<protein>
    <recommendedName>
        <fullName evidence="4">C2H2-type domain-containing protein</fullName>
    </recommendedName>
</protein>
<comment type="caution">
    <text evidence="5">The sequence shown here is derived from an EMBL/GenBank/DDBJ whole genome shotgun (WGS) entry which is preliminary data.</text>
</comment>
<dbReference type="InterPro" id="IPR002110">
    <property type="entry name" value="Ankyrin_rpt"/>
</dbReference>
<dbReference type="Pfam" id="PF12796">
    <property type="entry name" value="Ank_2"/>
    <property type="match status" value="1"/>
</dbReference>
<dbReference type="Proteomes" id="UP001219568">
    <property type="component" value="Unassembled WGS sequence"/>
</dbReference>
<gene>
    <name evidence="5" type="ORF">N7460_010942</name>
</gene>